<dbReference type="GO" id="GO:0044205">
    <property type="term" value="P:'de novo' UMP biosynthetic process"/>
    <property type="evidence" value="ECO:0007669"/>
    <property type="project" value="UniProtKB-UniRule"/>
</dbReference>
<comment type="function">
    <text evidence="1">Catalyzes the conversion of dihydroorotate to orotate with NAD(+) as electron acceptor.</text>
</comment>
<comment type="pathway">
    <text evidence="3">Pyrimidine metabolism; UMP biosynthesis via de novo pathway; orotate from (S)-dihydroorotate (NAD(+) route): step 1/1.</text>
</comment>
<feature type="binding site" evidence="12">
    <location>
        <position position="46"/>
    </location>
    <ligand>
        <name>substrate</name>
    </ligand>
</feature>
<evidence type="ECO:0000259" key="13">
    <source>
        <dbReference type="Pfam" id="PF01180"/>
    </source>
</evidence>
<dbReference type="GO" id="GO:0005737">
    <property type="term" value="C:cytoplasm"/>
    <property type="evidence" value="ECO:0007669"/>
    <property type="project" value="UniProtKB-SubCell"/>
</dbReference>
<dbReference type="PIRSF" id="PIRSF000164">
    <property type="entry name" value="DHO_oxidase"/>
    <property type="match status" value="1"/>
</dbReference>
<comment type="caution">
    <text evidence="12">Lacks conserved residue(s) required for the propagation of feature annotation.</text>
</comment>
<dbReference type="EC" id="1.3.-.-" evidence="12"/>
<evidence type="ECO:0000256" key="5">
    <source>
        <dbReference type="ARBA" id="ARBA00022490"/>
    </source>
</evidence>
<accession>A0A3N5AEK0</accession>
<feature type="active site" description="Nucleophile" evidence="12">
    <location>
        <position position="130"/>
    </location>
</feature>
<dbReference type="CDD" id="cd04740">
    <property type="entry name" value="DHOD_1B_like"/>
    <property type="match status" value="1"/>
</dbReference>
<comment type="subcellular location">
    <subcellularLocation>
        <location evidence="2 12">Cytoplasm</location>
    </subcellularLocation>
</comment>
<reference evidence="14 15" key="1">
    <citation type="submission" date="2018-11" db="EMBL/GenBank/DDBJ databases">
        <title>Genomic Encyclopedia of Type Strains, Phase IV (KMG-IV): sequencing the most valuable type-strain genomes for metagenomic binning, comparative biology and taxonomic classification.</title>
        <authorList>
            <person name="Goeker M."/>
        </authorList>
    </citation>
    <scope>NUCLEOTIDE SEQUENCE [LARGE SCALE GENOMIC DNA]</scope>
    <source>
        <strain evidence="14 15">DSM 102936</strain>
    </source>
</reference>
<dbReference type="EMBL" id="RKRE01000003">
    <property type="protein sequence ID" value="RPF43074.1"/>
    <property type="molecule type" value="Genomic_DNA"/>
</dbReference>
<dbReference type="InterPro" id="IPR033888">
    <property type="entry name" value="DHOD_1B"/>
</dbReference>
<evidence type="ECO:0000256" key="9">
    <source>
        <dbReference type="ARBA" id="ARBA00023002"/>
    </source>
</evidence>
<comment type="cofactor">
    <cofactor evidence="12">
        <name>FMN</name>
        <dbReference type="ChEBI" id="CHEBI:58210"/>
    </cofactor>
    <text evidence="12">Binds 1 FMN per subunit.</text>
</comment>
<dbReference type="HAMAP" id="MF_00224">
    <property type="entry name" value="DHO_dh_type1"/>
    <property type="match status" value="1"/>
</dbReference>
<feature type="domain" description="Dihydroorotate dehydrogenase catalytic" evidence="13">
    <location>
        <begin position="6"/>
        <end position="287"/>
    </location>
</feature>
<evidence type="ECO:0000256" key="6">
    <source>
        <dbReference type="ARBA" id="ARBA00022630"/>
    </source>
</evidence>
<comment type="catalytic activity">
    <reaction evidence="12">
        <text>(S)-dihydroorotate + A = orotate + AH2</text>
        <dbReference type="Rhea" id="RHEA:18073"/>
        <dbReference type="ChEBI" id="CHEBI:13193"/>
        <dbReference type="ChEBI" id="CHEBI:17499"/>
        <dbReference type="ChEBI" id="CHEBI:30839"/>
        <dbReference type="ChEBI" id="CHEBI:30864"/>
    </reaction>
</comment>
<proteinExistence type="inferred from homology"/>
<dbReference type="SUPFAM" id="SSF51395">
    <property type="entry name" value="FMN-linked oxidoreductases"/>
    <property type="match status" value="1"/>
</dbReference>
<gene>
    <name evidence="12" type="primary">pyrD</name>
    <name evidence="14" type="ORF">EDD75_2194</name>
</gene>
<evidence type="ECO:0000256" key="1">
    <source>
        <dbReference type="ARBA" id="ARBA00003616"/>
    </source>
</evidence>
<dbReference type="NCBIfam" id="TIGR01037">
    <property type="entry name" value="pyrD_sub1_fam"/>
    <property type="match status" value="1"/>
</dbReference>
<dbReference type="InterPro" id="IPR024920">
    <property type="entry name" value="Dihydroorotate_DH_1"/>
</dbReference>
<feature type="binding site" evidence="12">
    <location>
        <position position="192"/>
    </location>
    <ligand>
        <name>FMN</name>
        <dbReference type="ChEBI" id="CHEBI:58210"/>
    </ligand>
</feature>
<feature type="binding site" evidence="12">
    <location>
        <position position="166"/>
    </location>
    <ligand>
        <name>FMN</name>
        <dbReference type="ChEBI" id="CHEBI:58210"/>
    </ligand>
</feature>
<feature type="binding site" evidence="12">
    <location>
        <begin position="266"/>
        <end position="267"/>
    </location>
    <ligand>
        <name>FMN</name>
        <dbReference type="ChEBI" id="CHEBI:58210"/>
    </ligand>
</feature>
<dbReference type="OrthoDB" id="9794954at2"/>
<dbReference type="InterPro" id="IPR001295">
    <property type="entry name" value="Dihydroorotate_DH_CS"/>
</dbReference>
<evidence type="ECO:0000256" key="2">
    <source>
        <dbReference type="ARBA" id="ARBA00004496"/>
    </source>
</evidence>
<evidence type="ECO:0000313" key="14">
    <source>
        <dbReference type="EMBL" id="RPF43074.1"/>
    </source>
</evidence>
<dbReference type="PROSITE" id="PS00911">
    <property type="entry name" value="DHODEHASE_1"/>
    <property type="match status" value="1"/>
</dbReference>
<feature type="binding site" evidence="12">
    <location>
        <position position="127"/>
    </location>
    <ligand>
        <name>FMN</name>
        <dbReference type="ChEBI" id="CHEBI:58210"/>
    </ligand>
</feature>
<evidence type="ECO:0000256" key="8">
    <source>
        <dbReference type="ARBA" id="ARBA00022975"/>
    </source>
</evidence>
<protein>
    <recommendedName>
        <fullName evidence="12">Dihydroorotate dehydrogenase</fullName>
        <shortName evidence="12">DHOD</shortName>
        <shortName evidence="12">DHODase</shortName>
        <shortName evidence="12">DHOdehase</shortName>
        <ecNumber evidence="12">1.3.-.-</ecNumber>
    </recommendedName>
</protein>
<keyword evidence="15" id="KW-1185">Reference proteome</keyword>
<evidence type="ECO:0000256" key="12">
    <source>
        <dbReference type="HAMAP-Rule" id="MF_00224"/>
    </source>
</evidence>
<evidence type="ECO:0000256" key="10">
    <source>
        <dbReference type="ARBA" id="ARBA00023027"/>
    </source>
</evidence>
<keyword evidence="5 12" id="KW-0963">Cytoplasm</keyword>
<dbReference type="InterPro" id="IPR049622">
    <property type="entry name" value="Dihydroorotate_DH_I"/>
</dbReference>
<dbReference type="PANTHER" id="PTHR48109">
    <property type="entry name" value="DIHYDROOROTATE DEHYDROGENASE (QUINONE), MITOCHONDRIAL-RELATED"/>
    <property type="match status" value="1"/>
</dbReference>
<dbReference type="InterPro" id="IPR050074">
    <property type="entry name" value="DHO_dehydrogenase"/>
</dbReference>
<evidence type="ECO:0000313" key="15">
    <source>
        <dbReference type="Proteomes" id="UP000282654"/>
    </source>
</evidence>
<evidence type="ECO:0000256" key="11">
    <source>
        <dbReference type="ARBA" id="ARBA00048996"/>
    </source>
</evidence>
<dbReference type="Gene3D" id="3.20.20.70">
    <property type="entry name" value="Aldolase class I"/>
    <property type="match status" value="1"/>
</dbReference>
<dbReference type="GO" id="GO:0006207">
    <property type="term" value="P:'de novo' pyrimidine nucleobase biosynthetic process"/>
    <property type="evidence" value="ECO:0007669"/>
    <property type="project" value="InterPro"/>
</dbReference>
<feature type="binding site" evidence="12">
    <location>
        <begin position="244"/>
        <end position="245"/>
    </location>
    <ligand>
        <name>FMN</name>
        <dbReference type="ChEBI" id="CHEBI:58210"/>
    </ligand>
</feature>
<keyword evidence="8 12" id="KW-0665">Pyrimidine biosynthesis</keyword>
<evidence type="ECO:0000256" key="3">
    <source>
        <dbReference type="ARBA" id="ARBA00004715"/>
    </source>
</evidence>
<feature type="binding site" evidence="12">
    <location>
        <position position="218"/>
    </location>
    <ligand>
        <name>FMN</name>
        <dbReference type="ChEBI" id="CHEBI:58210"/>
    </ligand>
</feature>
<dbReference type="UniPathway" id="UPA00070"/>
<dbReference type="PROSITE" id="PS00912">
    <property type="entry name" value="DHODEHASE_2"/>
    <property type="match status" value="1"/>
</dbReference>
<dbReference type="InterPro" id="IPR012135">
    <property type="entry name" value="Dihydroorotate_DH_1_2"/>
</dbReference>
<evidence type="ECO:0000256" key="7">
    <source>
        <dbReference type="ARBA" id="ARBA00022643"/>
    </source>
</evidence>
<dbReference type="InterPro" id="IPR013785">
    <property type="entry name" value="Aldolase_TIM"/>
</dbReference>
<keyword evidence="7 12" id="KW-0288">FMN</keyword>
<evidence type="ECO:0000256" key="4">
    <source>
        <dbReference type="ARBA" id="ARBA00008008"/>
    </source>
</evidence>
<feature type="binding site" evidence="12">
    <location>
        <position position="127"/>
    </location>
    <ligand>
        <name>substrate</name>
    </ligand>
</feature>
<dbReference type="Proteomes" id="UP000282654">
    <property type="component" value="Unassembled WGS sequence"/>
</dbReference>
<dbReference type="FunFam" id="3.20.20.70:FF:000027">
    <property type="entry name" value="Dihydropyrimidine dehydrogenase [NADP(+)]"/>
    <property type="match status" value="1"/>
</dbReference>
<dbReference type="AlphaFoldDB" id="A0A3N5AEK0"/>
<comment type="caution">
    <text evidence="14">The sequence shown here is derived from an EMBL/GenBank/DDBJ whole genome shotgun (WGS) entry which is preliminary data.</text>
</comment>
<feature type="binding site" evidence="12">
    <location>
        <begin position="70"/>
        <end position="74"/>
    </location>
    <ligand>
        <name>substrate</name>
    </ligand>
</feature>
<dbReference type="Pfam" id="PF01180">
    <property type="entry name" value="DHO_dh"/>
    <property type="match status" value="1"/>
</dbReference>
<organism evidence="14 15">
    <name type="scientific">Thermodesulfitimonas autotrophica</name>
    <dbReference type="NCBI Taxonomy" id="1894989"/>
    <lineage>
        <taxon>Bacteria</taxon>
        <taxon>Bacillati</taxon>
        <taxon>Bacillota</taxon>
        <taxon>Clostridia</taxon>
        <taxon>Thermoanaerobacterales</taxon>
        <taxon>Thermoanaerobacteraceae</taxon>
        <taxon>Thermodesulfitimonas</taxon>
    </lineage>
</organism>
<sequence length="307" mass="31399">MKPELFVDLAGLRLKNPVVTASGTFGFGIEYARVVDLAALGAVVLKTVTLKPRQGNPPPRLAETPAGMLNSIGLENPGVEAVAQDILPELKRRGVKVIASVAGETIGEYATVAERLAAAGADALELNLSCPNVGRGGLHFGSDPETAAAVTRAVRQVAGNLPVFVKLGVMGADVVKVATAVAAAGASGVSLINTLPGLAVDWRRCRPILGNITGGLSGPAIKPVALWAVWRVYAATRLPIIGMGGIMSAADALEFIVCGATAVAAGTGNFVNPRLTVELVEGLNRLLAAEGVVDVKELIGAAHRRSG</sequence>
<keyword evidence="9 12" id="KW-0560">Oxidoreductase</keyword>
<feature type="binding site" evidence="12">
    <location>
        <begin position="46"/>
        <end position="47"/>
    </location>
    <ligand>
        <name>FMN</name>
        <dbReference type="ChEBI" id="CHEBI:58210"/>
    </ligand>
</feature>
<dbReference type="RefSeq" id="WP_123931929.1">
    <property type="nucleotide sequence ID" value="NZ_RKRE01000003.1"/>
</dbReference>
<name>A0A3N5AEK0_9THEO</name>
<keyword evidence="6 12" id="KW-0285">Flavoprotein</keyword>
<dbReference type="InterPro" id="IPR005720">
    <property type="entry name" value="Dihydroorotate_DH_cat"/>
</dbReference>
<comment type="catalytic activity">
    <reaction evidence="11">
        <text>(S)-dihydroorotate + NAD(+) = orotate + NADH + H(+)</text>
        <dbReference type="Rhea" id="RHEA:13513"/>
        <dbReference type="ChEBI" id="CHEBI:15378"/>
        <dbReference type="ChEBI" id="CHEBI:30839"/>
        <dbReference type="ChEBI" id="CHEBI:30864"/>
        <dbReference type="ChEBI" id="CHEBI:57540"/>
        <dbReference type="ChEBI" id="CHEBI:57945"/>
        <dbReference type="EC" id="1.3.1.14"/>
    </reaction>
</comment>
<dbReference type="PANTHER" id="PTHR48109:SF1">
    <property type="entry name" value="DIHYDROOROTATE DEHYDROGENASE (FUMARATE)"/>
    <property type="match status" value="1"/>
</dbReference>
<dbReference type="GO" id="GO:0004589">
    <property type="term" value="F:dihydroorotate dehydrogenase (NAD+) activity"/>
    <property type="evidence" value="ECO:0007669"/>
    <property type="project" value="UniProtKB-EC"/>
</dbReference>
<feature type="binding site" evidence="12">
    <location>
        <position position="22"/>
    </location>
    <ligand>
        <name>FMN</name>
        <dbReference type="ChEBI" id="CHEBI:58210"/>
    </ligand>
</feature>
<keyword evidence="10" id="KW-0520">NAD</keyword>
<dbReference type="NCBIfam" id="NF005574">
    <property type="entry name" value="PRK07259.1"/>
    <property type="match status" value="1"/>
</dbReference>
<feature type="binding site" evidence="12">
    <location>
        <begin position="193"/>
        <end position="194"/>
    </location>
    <ligand>
        <name>substrate</name>
    </ligand>
</feature>
<comment type="similarity">
    <text evidence="4 12">Belongs to the dihydroorotate dehydrogenase family. Type 1 subfamily.</text>
</comment>